<evidence type="ECO:0000313" key="1">
    <source>
        <dbReference type="EMBL" id="QQK08865.1"/>
    </source>
</evidence>
<dbReference type="EMBL" id="CP066744">
    <property type="protein sequence ID" value="QQK08865.1"/>
    <property type="molecule type" value="Genomic_DNA"/>
</dbReference>
<accession>A0AC61MZH4</accession>
<keyword evidence="2" id="KW-1185">Reference proteome</keyword>
<protein>
    <submittedName>
        <fullName evidence="1">GNAT family N-acetyltransferase</fullName>
    </submittedName>
</protein>
<gene>
    <name evidence="1" type="ORF">JFY71_04840</name>
</gene>
<sequence length="178" mass="21052">MIELKYFEKTDFQQLINWIDSREFLLQWSGNTFKYPLTKEQLENYIEDANYEDANKLVFKIRNKSTNKTIGHIAILNIDKNNRIARIGAVLIGDEEFRGKGFGQMAIEEVLKLVFKDLNLHKASLGVFDFNKSALRCYENLGFKKDGLIRDSLKNGRQYWNLWEMSMLEEEWKELQLN</sequence>
<proteinExistence type="predicted"/>
<reference evidence="1 2" key="1">
    <citation type="journal article" date="2022" name="Int. J. Syst. Evol. Microbiol.">
        <title>Miniphocaeibacter halophilus sp. nov., an ammonium-tolerant acetate-producing bacterium isolated from a biogas system.</title>
        <authorList>
            <person name="Schnurer A."/>
            <person name="Singh A."/>
            <person name="Bi S."/>
            <person name="Qiao W."/>
            <person name="Westerholm M."/>
        </authorList>
    </citation>
    <scope>NUCLEOTIDE SEQUENCE [LARGE SCALE GENOMIC DNA]</scope>
    <source>
        <strain evidence="1 2">AMB_01</strain>
    </source>
</reference>
<dbReference type="Proteomes" id="UP000595814">
    <property type="component" value="Chromosome"/>
</dbReference>
<evidence type="ECO:0000313" key="2">
    <source>
        <dbReference type="Proteomes" id="UP000595814"/>
    </source>
</evidence>
<name>A0AC61MZH4_9FIRM</name>
<organism evidence="1 2">
    <name type="scientific">Miniphocaeibacter halophilus</name>
    <dbReference type="NCBI Taxonomy" id="2931922"/>
    <lineage>
        <taxon>Bacteria</taxon>
        <taxon>Bacillati</taxon>
        <taxon>Bacillota</taxon>
        <taxon>Tissierellia</taxon>
        <taxon>Tissierellales</taxon>
        <taxon>Peptoniphilaceae</taxon>
        <taxon>Miniphocaeibacter</taxon>
    </lineage>
</organism>